<dbReference type="Gene3D" id="1.20.120.910">
    <property type="entry name" value="DksA, coiled-coil domain"/>
    <property type="match status" value="1"/>
</dbReference>
<evidence type="ECO:0000256" key="4">
    <source>
        <dbReference type="PROSITE-ProRule" id="PRU00510"/>
    </source>
</evidence>
<organism evidence="7 8">
    <name type="scientific">Candidatus Falkowbacteria bacterium RIFOXYA2_FULL_38_12</name>
    <dbReference type="NCBI Taxonomy" id="1797993"/>
    <lineage>
        <taxon>Bacteria</taxon>
        <taxon>Candidatus Falkowiibacteriota</taxon>
    </lineage>
</organism>
<dbReference type="AlphaFoldDB" id="A0A1F5S4C8"/>
<dbReference type="SUPFAM" id="SSF57716">
    <property type="entry name" value="Glucocorticoid receptor-like (DNA-binding domain)"/>
    <property type="match status" value="1"/>
</dbReference>
<sequence>MKNTNFDPKFIQKIKTILLEEKQRLEKELSQFAKKNPRNSADFDTNFSDLGDEDEENAKEVASYGDNLALEQSLERSLRDVNDALKRIEDGSYGVCKYCGKAIDPKRLEARPASSACVKCKENLTRR</sequence>
<evidence type="ECO:0000313" key="7">
    <source>
        <dbReference type="EMBL" id="OGF21544.1"/>
    </source>
</evidence>
<dbReference type="PANTHER" id="PTHR33823">
    <property type="entry name" value="RNA POLYMERASE-BINDING TRANSCRIPTION FACTOR DKSA-RELATED"/>
    <property type="match status" value="1"/>
</dbReference>
<proteinExistence type="predicted"/>
<dbReference type="PANTHER" id="PTHR33823:SF4">
    <property type="entry name" value="GENERAL STRESS PROTEIN 16O"/>
    <property type="match status" value="1"/>
</dbReference>
<evidence type="ECO:0000256" key="2">
    <source>
        <dbReference type="ARBA" id="ARBA00022771"/>
    </source>
</evidence>
<keyword evidence="3" id="KW-0862">Zinc</keyword>
<comment type="caution">
    <text evidence="7">The sequence shown here is derived from an EMBL/GenBank/DDBJ whole genome shotgun (WGS) entry which is preliminary data.</text>
</comment>
<feature type="domain" description="Zinc finger DksA/TraR C4-type" evidence="6">
    <location>
        <begin position="91"/>
        <end position="122"/>
    </location>
</feature>
<evidence type="ECO:0000313" key="8">
    <source>
        <dbReference type="Proteomes" id="UP000177407"/>
    </source>
</evidence>
<gene>
    <name evidence="7" type="ORF">A2257_01220</name>
</gene>
<feature type="region of interest" description="Disordered" evidence="5">
    <location>
        <begin position="31"/>
        <end position="56"/>
    </location>
</feature>
<dbReference type="PROSITE" id="PS51128">
    <property type="entry name" value="ZF_DKSA_2"/>
    <property type="match status" value="1"/>
</dbReference>
<reference evidence="7 8" key="1">
    <citation type="journal article" date="2016" name="Nat. Commun.">
        <title>Thousands of microbial genomes shed light on interconnected biogeochemical processes in an aquifer system.</title>
        <authorList>
            <person name="Anantharaman K."/>
            <person name="Brown C.T."/>
            <person name="Hug L.A."/>
            <person name="Sharon I."/>
            <person name="Castelle C.J."/>
            <person name="Probst A.J."/>
            <person name="Thomas B.C."/>
            <person name="Singh A."/>
            <person name="Wilkins M.J."/>
            <person name="Karaoz U."/>
            <person name="Brodie E.L."/>
            <person name="Williams K.H."/>
            <person name="Hubbard S.S."/>
            <person name="Banfield J.F."/>
        </authorList>
    </citation>
    <scope>NUCLEOTIDE SEQUENCE [LARGE SCALE GENOMIC DNA]</scope>
</reference>
<name>A0A1F5S4C8_9BACT</name>
<dbReference type="EMBL" id="MFGA01000004">
    <property type="protein sequence ID" value="OGF21544.1"/>
    <property type="molecule type" value="Genomic_DNA"/>
</dbReference>
<keyword evidence="1" id="KW-0479">Metal-binding</keyword>
<feature type="compositionally biased region" description="Polar residues" evidence="5">
    <location>
        <begin position="38"/>
        <end position="48"/>
    </location>
</feature>
<evidence type="ECO:0000256" key="1">
    <source>
        <dbReference type="ARBA" id="ARBA00022723"/>
    </source>
</evidence>
<protein>
    <recommendedName>
        <fullName evidence="6">Zinc finger DksA/TraR C4-type domain-containing protein</fullName>
    </recommendedName>
</protein>
<dbReference type="Proteomes" id="UP000177407">
    <property type="component" value="Unassembled WGS sequence"/>
</dbReference>
<dbReference type="InterPro" id="IPR037187">
    <property type="entry name" value="DnaK_N"/>
</dbReference>
<dbReference type="Pfam" id="PF01258">
    <property type="entry name" value="zf-dskA_traR"/>
    <property type="match status" value="1"/>
</dbReference>
<dbReference type="SUPFAM" id="SSF109635">
    <property type="entry name" value="DnaK suppressor protein DksA, alpha-hairpin domain"/>
    <property type="match status" value="1"/>
</dbReference>
<keyword evidence="2" id="KW-0863">Zinc-finger</keyword>
<evidence type="ECO:0000256" key="5">
    <source>
        <dbReference type="SAM" id="MobiDB-lite"/>
    </source>
</evidence>
<dbReference type="GO" id="GO:0008270">
    <property type="term" value="F:zinc ion binding"/>
    <property type="evidence" value="ECO:0007669"/>
    <property type="project" value="UniProtKB-KW"/>
</dbReference>
<accession>A0A1F5S4C8</accession>
<evidence type="ECO:0000256" key="3">
    <source>
        <dbReference type="ARBA" id="ARBA00022833"/>
    </source>
</evidence>
<dbReference type="InterPro" id="IPR000962">
    <property type="entry name" value="Znf_DskA_TraR"/>
</dbReference>
<evidence type="ECO:0000259" key="6">
    <source>
        <dbReference type="Pfam" id="PF01258"/>
    </source>
</evidence>
<feature type="zinc finger region" description="dksA C4-type" evidence="4">
    <location>
        <begin position="96"/>
        <end position="120"/>
    </location>
</feature>